<accession>A0A0R1F335</accession>
<comment type="catalytic activity">
    <reaction evidence="1 17">
        <text>L-histidyl-[protein] + phosphoenolpyruvate = N(pros)-phospho-L-histidyl-[protein] + pyruvate</text>
        <dbReference type="Rhea" id="RHEA:23880"/>
        <dbReference type="Rhea" id="RHEA-COMP:9745"/>
        <dbReference type="Rhea" id="RHEA-COMP:9746"/>
        <dbReference type="ChEBI" id="CHEBI:15361"/>
        <dbReference type="ChEBI" id="CHEBI:29979"/>
        <dbReference type="ChEBI" id="CHEBI:58702"/>
        <dbReference type="ChEBI" id="CHEBI:64837"/>
        <dbReference type="EC" id="2.7.3.9"/>
    </reaction>
</comment>
<dbReference type="FunFam" id="3.20.20.60:FF:000007">
    <property type="entry name" value="Phosphoenolpyruvate-protein phosphotransferase"/>
    <property type="match status" value="1"/>
</dbReference>
<evidence type="ECO:0000256" key="2">
    <source>
        <dbReference type="ARBA" id="ARBA00001946"/>
    </source>
</evidence>
<dbReference type="Gene3D" id="3.50.30.10">
    <property type="entry name" value="Phosphohistidine domain"/>
    <property type="match status" value="1"/>
</dbReference>
<evidence type="ECO:0000256" key="15">
    <source>
        <dbReference type="ARBA" id="ARBA00022842"/>
    </source>
</evidence>
<keyword evidence="9 17" id="KW-0963">Cytoplasm</keyword>
<dbReference type="InterPro" id="IPR024692">
    <property type="entry name" value="PTS_EI"/>
</dbReference>
<keyword evidence="11 17" id="KW-0808">Transferase</keyword>
<evidence type="ECO:0000256" key="1">
    <source>
        <dbReference type="ARBA" id="ARBA00000683"/>
    </source>
</evidence>
<feature type="binding site" evidence="19">
    <location>
        <position position="467"/>
    </location>
    <ligand>
        <name>phosphoenolpyruvate</name>
        <dbReference type="ChEBI" id="CHEBI:58702"/>
    </ligand>
</feature>
<evidence type="ECO:0000313" key="25">
    <source>
        <dbReference type="Proteomes" id="UP000051181"/>
    </source>
</evidence>
<evidence type="ECO:0000256" key="8">
    <source>
        <dbReference type="ARBA" id="ARBA00022448"/>
    </source>
</evidence>
<dbReference type="InterPro" id="IPR006318">
    <property type="entry name" value="PTS_EI-like"/>
</dbReference>
<feature type="binding site" evidence="20">
    <location>
        <position position="457"/>
    </location>
    <ligand>
        <name>Mg(2+)</name>
        <dbReference type="ChEBI" id="CHEBI:18420"/>
    </ligand>
</feature>
<name>A0A0R1F335_9LACO</name>
<evidence type="ECO:0000256" key="11">
    <source>
        <dbReference type="ARBA" id="ARBA00022679"/>
    </source>
</evidence>
<feature type="binding site" evidence="19">
    <location>
        <begin position="456"/>
        <end position="457"/>
    </location>
    <ligand>
        <name>phosphoenolpyruvate</name>
        <dbReference type="ChEBI" id="CHEBI:58702"/>
    </ligand>
</feature>
<dbReference type="InterPro" id="IPR000121">
    <property type="entry name" value="PEP_util_C"/>
</dbReference>
<dbReference type="InterPro" id="IPR018274">
    <property type="entry name" value="PEP_util_AS"/>
</dbReference>
<dbReference type="GO" id="GO:0016301">
    <property type="term" value="F:kinase activity"/>
    <property type="evidence" value="ECO:0007669"/>
    <property type="project" value="UniProtKB-KW"/>
</dbReference>
<dbReference type="Gene3D" id="1.10.274.10">
    <property type="entry name" value="PtsI, HPr-binding domain"/>
    <property type="match status" value="1"/>
</dbReference>
<dbReference type="PROSITE" id="PS00370">
    <property type="entry name" value="PEP_ENZYMES_PHOS_SITE"/>
    <property type="match status" value="1"/>
</dbReference>
<dbReference type="SUPFAM" id="SSF47831">
    <property type="entry name" value="Enzyme I of the PEP:sugar phosphotransferase system HPr-binding (sub)domain"/>
    <property type="match status" value="1"/>
</dbReference>
<keyword evidence="10 17" id="KW-0762">Sugar transport</keyword>
<evidence type="ECO:0000256" key="9">
    <source>
        <dbReference type="ARBA" id="ARBA00022490"/>
    </source>
</evidence>
<evidence type="ECO:0000259" key="21">
    <source>
        <dbReference type="Pfam" id="PF00391"/>
    </source>
</evidence>
<dbReference type="NCBIfam" id="TIGR01417">
    <property type="entry name" value="PTS_I_fam"/>
    <property type="match status" value="1"/>
</dbReference>
<reference evidence="24 25" key="1">
    <citation type="journal article" date="2015" name="Genome Announc.">
        <title>Expanding the biotechnology potential of lactobacilli through comparative genomics of 213 strains and associated genera.</title>
        <authorList>
            <person name="Sun Z."/>
            <person name="Harris H.M."/>
            <person name="McCann A."/>
            <person name="Guo C."/>
            <person name="Argimon S."/>
            <person name="Zhang W."/>
            <person name="Yang X."/>
            <person name="Jeffery I.B."/>
            <person name="Cooney J.C."/>
            <person name="Kagawa T.F."/>
            <person name="Liu W."/>
            <person name="Song Y."/>
            <person name="Salvetti E."/>
            <person name="Wrobel A."/>
            <person name="Rasinkangas P."/>
            <person name="Parkhill J."/>
            <person name="Rea M.C."/>
            <person name="O'Sullivan O."/>
            <person name="Ritari J."/>
            <person name="Douillard F.P."/>
            <person name="Paul Ross R."/>
            <person name="Yang R."/>
            <person name="Briner A.E."/>
            <person name="Felis G.E."/>
            <person name="de Vos W.M."/>
            <person name="Barrangou R."/>
            <person name="Klaenhammer T.R."/>
            <person name="Caufield P.W."/>
            <person name="Cui Y."/>
            <person name="Zhang H."/>
            <person name="O'Toole P.W."/>
        </authorList>
    </citation>
    <scope>NUCLEOTIDE SEQUENCE [LARGE SCALE GENOMIC DNA]</scope>
    <source>
        <strain evidence="24 25">DSM 20001</strain>
    </source>
</reference>
<evidence type="ECO:0000256" key="4">
    <source>
        <dbReference type="ARBA" id="ARBA00004496"/>
    </source>
</evidence>
<evidence type="ECO:0000256" key="19">
    <source>
        <dbReference type="PIRSR" id="PIRSR000732-2"/>
    </source>
</evidence>
<keyword evidence="12 17" id="KW-0598">Phosphotransferase system</keyword>
<feature type="domain" description="PEP-utilising enzyme C-terminal" evidence="22">
    <location>
        <begin position="252"/>
        <end position="543"/>
    </location>
</feature>
<feature type="active site" description="Tele-phosphohistidine intermediate" evidence="18">
    <location>
        <position position="191"/>
    </location>
</feature>
<keyword evidence="15 17" id="KW-0460">Magnesium</keyword>
<evidence type="ECO:0000256" key="16">
    <source>
        <dbReference type="ARBA" id="ARBA00033235"/>
    </source>
</evidence>
<dbReference type="PROSITE" id="PS00742">
    <property type="entry name" value="PEP_ENZYMES_2"/>
    <property type="match status" value="1"/>
</dbReference>
<keyword evidence="8 17" id="KW-0813">Transport</keyword>
<dbReference type="PANTHER" id="PTHR46244:SF3">
    <property type="entry name" value="PHOSPHOENOLPYRUVATE-PROTEIN PHOSPHOTRANSFERASE"/>
    <property type="match status" value="1"/>
</dbReference>
<dbReference type="Gene3D" id="3.20.20.60">
    <property type="entry name" value="Phosphoenolpyruvate-binding domains"/>
    <property type="match status" value="1"/>
</dbReference>
<evidence type="ECO:0000256" key="12">
    <source>
        <dbReference type="ARBA" id="ARBA00022683"/>
    </source>
</evidence>
<dbReference type="RefSeq" id="WP_010010925.1">
    <property type="nucleotide sequence ID" value="NZ_AZCN01000072.1"/>
</dbReference>
<evidence type="ECO:0000256" key="6">
    <source>
        <dbReference type="ARBA" id="ARBA00012232"/>
    </source>
</evidence>
<keyword evidence="13 17" id="KW-0479">Metal-binding</keyword>
<evidence type="ECO:0000256" key="5">
    <source>
        <dbReference type="ARBA" id="ARBA00007837"/>
    </source>
</evidence>
<evidence type="ECO:0000259" key="22">
    <source>
        <dbReference type="Pfam" id="PF02896"/>
    </source>
</evidence>
<evidence type="ECO:0000256" key="18">
    <source>
        <dbReference type="PIRSR" id="PIRSR000732-1"/>
    </source>
</evidence>
<dbReference type="InterPro" id="IPR015813">
    <property type="entry name" value="Pyrv/PenolPyrv_kinase-like_dom"/>
</dbReference>
<evidence type="ECO:0000313" key="24">
    <source>
        <dbReference type="EMBL" id="KRK14643.1"/>
    </source>
</evidence>
<dbReference type="Pfam" id="PF02896">
    <property type="entry name" value="PEP-utilizers_C"/>
    <property type="match status" value="1"/>
</dbReference>
<dbReference type="GO" id="GO:0009401">
    <property type="term" value="P:phosphoenolpyruvate-dependent sugar phosphotransferase system"/>
    <property type="evidence" value="ECO:0007669"/>
    <property type="project" value="UniProtKB-KW"/>
</dbReference>
<dbReference type="InterPro" id="IPR036637">
    <property type="entry name" value="Phosphohistidine_dom_sf"/>
</dbReference>
<dbReference type="SUPFAM" id="SSF51621">
    <property type="entry name" value="Phosphoenolpyruvate/pyruvate domain"/>
    <property type="match status" value="1"/>
</dbReference>
<evidence type="ECO:0000259" key="23">
    <source>
        <dbReference type="Pfam" id="PF05524"/>
    </source>
</evidence>
<dbReference type="GO" id="GO:0008965">
    <property type="term" value="F:phosphoenolpyruvate-protein phosphotransferase activity"/>
    <property type="evidence" value="ECO:0007669"/>
    <property type="project" value="UniProtKB-EC"/>
</dbReference>
<proteinExistence type="inferred from homology"/>
<dbReference type="PIRSF" id="PIRSF000732">
    <property type="entry name" value="PTS_enzyme_I"/>
    <property type="match status" value="1"/>
</dbReference>
<dbReference type="EMBL" id="AZCN01000072">
    <property type="protein sequence ID" value="KRK14643.1"/>
    <property type="molecule type" value="Genomic_DNA"/>
</dbReference>
<keyword evidence="14 17" id="KW-0418">Kinase</keyword>
<dbReference type="GeneID" id="65916282"/>
<dbReference type="InterPro" id="IPR050499">
    <property type="entry name" value="PEP-utilizing_PTS_enzyme"/>
</dbReference>
<comment type="caution">
    <text evidence="24">The sequence shown here is derived from an EMBL/GenBank/DDBJ whole genome shotgun (WGS) entry which is preliminary data.</text>
</comment>
<dbReference type="EC" id="2.7.3.9" evidence="6 17"/>
<gene>
    <name evidence="24" type="ORF">FD22_GL002251</name>
</gene>
<feature type="binding site" evidence="19">
    <location>
        <position position="334"/>
    </location>
    <ligand>
        <name>phosphoenolpyruvate</name>
        <dbReference type="ChEBI" id="CHEBI:58702"/>
    </ligand>
</feature>
<feature type="binding site" evidence="19">
    <location>
        <position position="298"/>
    </location>
    <ligand>
        <name>phosphoenolpyruvate</name>
        <dbReference type="ChEBI" id="CHEBI:58702"/>
    </ligand>
</feature>
<dbReference type="InterPro" id="IPR008731">
    <property type="entry name" value="PTS_EIN"/>
</dbReference>
<organism evidence="24 25">
    <name type="scientific">Loigolactobacillus coryniformis subsp. coryniformis KCTC 3167 = DSM 20001</name>
    <dbReference type="NCBI Taxonomy" id="913848"/>
    <lineage>
        <taxon>Bacteria</taxon>
        <taxon>Bacillati</taxon>
        <taxon>Bacillota</taxon>
        <taxon>Bacilli</taxon>
        <taxon>Lactobacillales</taxon>
        <taxon>Lactobacillaceae</taxon>
        <taxon>Loigolactobacillus</taxon>
    </lineage>
</organism>
<dbReference type="AlphaFoldDB" id="A0A0R1F335"/>
<feature type="domain" description="Phosphotransferase system enzyme I N-terminal" evidence="23">
    <location>
        <begin position="6"/>
        <end position="128"/>
    </location>
</feature>
<dbReference type="eggNOG" id="COG1080">
    <property type="taxonomic scope" value="Bacteria"/>
</dbReference>
<dbReference type="Pfam" id="PF05524">
    <property type="entry name" value="PEP-utilisers_N"/>
    <property type="match status" value="1"/>
</dbReference>
<dbReference type="PANTHER" id="PTHR46244">
    <property type="entry name" value="PHOSPHOENOLPYRUVATE-PROTEIN PHOSPHOTRANSFERASE"/>
    <property type="match status" value="1"/>
</dbReference>
<comment type="function">
    <text evidence="3 17">General (non sugar-specific) component of the phosphoenolpyruvate-dependent sugar phosphotransferase system (sugar PTS). This major carbohydrate active-transport system catalyzes the phosphorylation of incoming sugar substrates concomitantly with their translocation across the cell membrane. Enzyme I transfers the phosphoryl group from phosphoenolpyruvate (PEP) to the phosphoryl carrier protein (HPr).</text>
</comment>
<dbReference type="PRINTS" id="PR01736">
    <property type="entry name" value="PHPHTRNFRASE"/>
</dbReference>
<dbReference type="SUPFAM" id="SSF52009">
    <property type="entry name" value="Phosphohistidine domain"/>
    <property type="match status" value="1"/>
</dbReference>
<feature type="active site" description="Proton donor" evidence="18">
    <location>
        <position position="504"/>
    </location>
</feature>
<comment type="similarity">
    <text evidence="5 17">Belongs to the PEP-utilizing enzyme family.</text>
</comment>
<dbReference type="Pfam" id="PF00391">
    <property type="entry name" value="PEP-utilizers"/>
    <property type="match status" value="1"/>
</dbReference>
<dbReference type="PATRIC" id="fig|913848.6.peg.2297"/>
<comment type="cofactor">
    <cofactor evidence="2 17 20">
        <name>Mg(2+)</name>
        <dbReference type="ChEBI" id="CHEBI:18420"/>
    </cofactor>
</comment>
<evidence type="ECO:0000256" key="20">
    <source>
        <dbReference type="PIRSR" id="PIRSR000732-3"/>
    </source>
</evidence>
<evidence type="ECO:0000256" key="10">
    <source>
        <dbReference type="ARBA" id="ARBA00022597"/>
    </source>
</evidence>
<dbReference type="InterPro" id="IPR008279">
    <property type="entry name" value="PEP-util_enz_mobile_dom"/>
</dbReference>
<dbReference type="Proteomes" id="UP000051181">
    <property type="component" value="Unassembled WGS sequence"/>
</dbReference>
<protein>
    <recommendedName>
        <fullName evidence="7 17">Phosphoenolpyruvate-protein phosphotransferase</fullName>
        <ecNumber evidence="6 17">2.7.3.9</ecNumber>
    </recommendedName>
    <alternativeName>
        <fullName evidence="16 17">Phosphotransferase system, enzyme I</fullName>
    </alternativeName>
</protein>
<dbReference type="InterPro" id="IPR036618">
    <property type="entry name" value="PtsI_HPr-bd_sf"/>
</dbReference>
<feature type="binding site" evidence="20">
    <location>
        <position position="433"/>
    </location>
    <ligand>
        <name>Mg(2+)</name>
        <dbReference type="ChEBI" id="CHEBI:18420"/>
    </ligand>
</feature>
<comment type="subcellular location">
    <subcellularLocation>
        <location evidence="4 17">Cytoplasm</location>
    </subcellularLocation>
</comment>
<evidence type="ECO:0000256" key="17">
    <source>
        <dbReference type="PIRNR" id="PIRNR000732"/>
    </source>
</evidence>
<dbReference type="InterPro" id="IPR040442">
    <property type="entry name" value="Pyrv_kinase-like_dom_sf"/>
</dbReference>
<dbReference type="InterPro" id="IPR023151">
    <property type="entry name" value="PEP_util_CS"/>
</dbReference>
<keyword evidence="24" id="KW-0670">Pyruvate</keyword>
<dbReference type="GO" id="GO:0005737">
    <property type="term" value="C:cytoplasm"/>
    <property type="evidence" value="ECO:0007669"/>
    <property type="project" value="UniProtKB-SubCell"/>
</dbReference>
<evidence type="ECO:0000256" key="3">
    <source>
        <dbReference type="ARBA" id="ARBA00002728"/>
    </source>
</evidence>
<feature type="domain" description="PEP-utilising enzyme mobile" evidence="21">
    <location>
        <begin position="155"/>
        <end position="227"/>
    </location>
</feature>
<dbReference type="GO" id="GO:0046872">
    <property type="term" value="F:metal ion binding"/>
    <property type="evidence" value="ECO:0007669"/>
    <property type="project" value="UniProtKB-KW"/>
</dbReference>
<sequence>MTEMLKGIAASDGIARAKAYLLVQPDLSFSKKSIDSVDGEVARLQAAVTASTEELQKIRDIAVKSLGEEEAQVFDAHMMILADPEFVGAVETGIKNDKTNAEQVLHDVSTQFVEMFEAMTDNPYMQERAADIRDVTKRVMSHLLGVTLPNPALIDEEVVIIAHDLTPSDTAQLNRKYVKGFITDLGGRTSHSAIMARSLEIPAIVGTEKATEVVNEDQMVIVDGNTGDALLDPSDADIAKYDQAAKDFAAQKAEWEKLKNERTVTKDGKNFITAANIGTPDDVVGATDNGAEAVGLFRSEFLYMDSAELPTEDEQFEAYKKALEGMNGNQVVVRTMDIGGDKHLPYLPLPEEMNPFLGYRAIRISLDRQDIFRTQLRALLRASNYGNLAIMFPMIATVSEFKQARAIYDEERAKLVKAGTPVADKIEVGMMMEIPAAAVIADKLAKYADFFSIGTNDLIQYSMAADRGNEHVSYLYQPYNPSILRLVKRIIDAAHAEGKWAGMCGEAAGDPIMVPLLLGMGLDEYSMSATSILKIRSLMRQLDTNDMKALADKALTDAETNEAVIALVKSVTQA</sequence>
<evidence type="ECO:0000256" key="7">
    <source>
        <dbReference type="ARBA" id="ARBA00016544"/>
    </source>
</evidence>
<evidence type="ECO:0000256" key="13">
    <source>
        <dbReference type="ARBA" id="ARBA00022723"/>
    </source>
</evidence>
<evidence type="ECO:0000256" key="14">
    <source>
        <dbReference type="ARBA" id="ARBA00022777"/>
    </source>
</evidence>